<dbReference type="SUPFAM" id="SSF48371">
    <property type="entry name" value="ARM repeat"/>
    <property type="match status" value="3"/>
</dbReference>
<dbReference type="GO" id="GO:0006406">
    <property type="term" value="P:mRNA export from nucleus"/>
    <property type="evidence" value="ECO:0007669"/>
    <property type="project" value="InterPro"/>
</dbReference>
<sequence>MVYGDKIDAENSLTSDDDLLLLVYTQPTAESSLLSPSSLRRSSTVGSGATRVAAAVQDFYLINFDVNSNHEPSQAQATPSSRCTRVLKNTWSEDYGRDTYETPDQKLRKNIIHFGEVDPEQEIPRLATQIFDHTPANVPAVTEGFRIGVTEQPFKIPYYAALLRLLHDRPVADAAPGSPSLGKQVLDDFWKGFQGFLDKQAWRETRLCVQFFAHLTVAQVISVQSMYELLKSFTAVLDEFGVSHGRAAKAGLCAAEGLMISGPVVKQDASLDTTEIITALQTYIESTNDAKTLVQPAIQLFTDTPVLEHAEEWLDCALAALKTLNGSDFAQTADSYPQPYMASPPWTEEPFNLPGVLVPPEVIELDGLTTESGEDAQPKKEEWPQGYVRLFENDVTPDPTTPVGFAIRSTLLDIVDIFEVNRKDCARLLLEFPKWTPPGTFKPRPGAPPQSPKEGKDWQLESTILETILGATFMLPESTYKSIYYIALITELCKSSPTTVGPAVGKSIRRLYALLADGLDVEVSHRFAEWFAVHMSNFGFQWVWKEWIPDLTLVPQHPKRTFMRRAVEFEIRLSYHDRIMRILPEPMREADANVISVEAPGPDYIYDDPTNPHHESAQALLTLIRGRAKPDDVMAHLETLRNSLMETTAQDANTVVRSLTVQSLLHIGSRSFSHFLNAIERYLPLLRNLAAGQISSGGNASAEARTDIMNTVAAFWKNSRHMILIVFDKLMQYQIVDPTDVVAWTFTHWAAVLEGTPKATFNAFQWDLLKAALDKANGRVMVQRRKVAVLRKEADDNAAKAIAGESAAMEVDAEARPDVIPVGESPQLTSAIKAFTVLTREQKSALARTLDGFVDCLAVETASEKVREVITEHAWHNRANWEDDDWEIWETWGWYRHWGRTYSPYLRNYMNTIGTVAFAKVPSKADPAVELFRKTWNIATGQEV</sequence>
<dbReference type="PANTHER" id="PTHR12412">
    <property type="entry name" value="CAP BINDING PROTEIN"/>
    <property type="match status" value="1"/>
</dbReference>
<keyword evidence="4" id="KW-1185">Reference proteome</keyword>
<dbReference type="STRING" id="154538.A0A1M2VJA4"/>
<dbReference type="InterPro" id="IPR015172">
    <property type="entry name" value="MIF4G-like_typ-1"/>
</dbReference>
<protein>
    <submittedName>
        <fullName evidence="3">Nuclear cap-binding protein subunit 1</fullName>
    </submittedName>
</protein>
<reference evidence="3 4" key="1">
    <citation type="submission" date="2016-10" db="EMBL/GenBank/DDBJ databases">
        <title>Genome sequence of the basidiomycete white-rot fungus Trametes pubescens.</title>
        <authorList>
            <person name="Makela M.R."/>
            <person name="Granchi Z."/>
            <person name="Peng M."/>
            <person name="De Vries R.P."/>
            <person name="Grigoriev I."/>
            <person name="Riley R."/>
            <person name="Hilden K."/>
        </authorList>
    </citation>
    <scope>NUCLEOTIDE SEQUENCE [LARGE SCALE GENOMIC DNA]</scope>
    <source>
        <strain evidence="3 4">FBCC735</strain>
    </source>
</reference>
<dbReference type="Gene3D" id="1.25.40.180">
    <property type="match status" value="3"/>
</dbReference>
<dbReference type="GO" id="GO:0005634">
    <property type="term" value="C:nucleus"/>
    <property type="evidence" value="ECO:0007669"/>
    <property type="project" value="TreeGrafter"/>
</dbReference>
<dbReference type="Pfam" id="PF09090">
    <property type="entry name" value="MIF4G_like_2"/>
    <property type="match status" value="1"/>
</dbReference>
<dbReference type="GO" id="GO:0003729">
    <property type="term" value="F:mRNA binding"/>
    <property type="evidence" value="ECO:0007669"/>
    <property type="project" value="TreeGrafter"/>
</dbReference>
<evidence type="ECO:0000259" key="2">
    <source>
        <dbReference type="Pfam" id="PF09090"/>
    </source>
</evidence>
<evidence type="ECO:0000313" key="4">
    <source>
        <dbReference type="Proteomes" id="UP000184267"/>
    </source>
</evidence>
<dbReference type="Pfam" id="PF09088">
    <property type="entry name" value="MIF4G_like"/>
    <property type="match status" value="1"/>
</dbReference>
<organism evidence="3 4">
    <name type="scientific">Trametes pubescens</name>
    <name type="common">White-rot fungus</name>
    <dbReference type="NCBI Taxonomy" id="154538"/>
    <lineage>
        <taxon>Eukaryota</taxon>
        <taxon>Fungi</taxon>
        <taxon>Dikarya</taxon>
        <taxon>Basidiomycota</taxon>
        <taxon>Agaricomycotina</taxon>
        <taxon>Agaricomycetes</taxon>
        <taxon>Polyporales</taxon>
        <taxon>Polyporaceae</taxon>
        <taxon>Trametes</taxon>
    </lineage>
</organism>
<dbReference type="GO" id="GO:0005846">
    <property type="term" value="C:nuclear cap binding complex"/>
    <property type="evidence" value="ECO:0007669"/>
    <property type="project" value="InterPro"/>
</dbReference>
<dbReference type="InterPro" id="IPR016024">
    <property type="entry name" value="ARM-type_fold"/>
</dbReference>
<dbReference type="OrthoDB" id="10252707at2759"/>
<proteinExistence type="predicted"/>
<dbReference type="GO" id="GO:0000184">
    <property type="term" value="P:nuclear-transcribed mRNA catabolic process, nonsense-mediated decay"/>
    <property type="evidence" value="ECO:0007669"/>
    <property type="project" value="TreeGrafter"/>
</dbReference>
<dbReference type="AlphaFoldDB" id="A0A1M2VJA4"/>
<dbReference type="Proteomes" id="UP000184267">
    <property type="component" value="Unassembled WGS sequence"/>
</dbReference>
<dbReference type="PANTHER" id="PTHR12412:SF2">
    <property type="entry name" value="NUCLEAR CAP-BINDING PROTEIN SUBUNIT 1"/>
    <property type="match status" value="1"/>
</dbReference>
<comment type="caution">
    <text evidence="3">The sequence shown here is derived from an EMBL/GenBank/DDBJ whole genome shotgun (WGS) entry which is preliminary data.</text>
</comment>
<dbReference type="EMBL" id="MNAD01001155">
    <property type="protein sequence ID" value="OJT07613.1"/>
    <property type="molecule type" value="Genomic_DNA"/>
</dbReference>
<dbReference type="GO" id="GO:0000339">
    <property type="term" value="F:RNA cap binding"/>
    <property type="evidence" value="ECO:0007669"/>
    <property type="project" value="InterPro"/>
</dbReference>
<accession>A0A1M2VJA4</accession>
<dbReference type="InterPro" id="IPR015174">
    <property type="entry name" value="MIF4G-like_typ-2"/>
</dbReference>
<gene>
    <name evidence="3" type="ORF">TRAPUB_1519</name>
</gene>
<feature type="domain" description="MIF4G-like type 1" evidence="1">
    <location>
        <begin position="397"/>
        <end position="585"/>
    </location>
</feature>
<evidence type="ECO:0000313" key="3">
    <source>
        <dbReference type="EMBL" id="OJT07613.1"/>
    </source>
</evidence>
<dbReference type="InterPro" id="IPR027159">
    <property type="entry name" value="CBP80"/>
</dbReference>
<dbReference type="OMA" id="CAAEGLM"/>
<evidence type="ECO:0000259" key="1">
    <source>
        <dbReference type="Pfam" id="PF09088"/>
    </source>
</evidence>
<name>A0A1M2VJA4_TRAPU</name>
<feature type="domain" description="MIF4G-like type 2" evidence="2">
    <location>
        <begin position="604"/>
        <end position="906"/>
    </location>
</feature>